<keyword evidence="8" id="KW-1185">Reference proteome</keyword>
<accession>A0A506PG35</accession>
<dbReference type="AlphaFoldDB" id="A0A506PG35"/>
<evidence type="ECO:0000256" key="5">
    <source>
        <dbReference type="ARBA" id="ARBA00023136"/>
    </source>
</evidence>
<evidence type="ECO:0000256" key="2">
    <source>
        <dbReference type="ARBA" id="ARBA00009530"/>
    </source>
</evidence>
<protein>
    <submittedName>
        <fullName evidence="7">YqaE/Pmp3 family membrane protein</fullName>
    </submittedName>
</protein>
<evidence type="ECO:0000256" key="6">
    <source>
        <dbReference type="SAM" id="Phobius"/>
    </source>
</evidence>
<comment type="caution">
    <text evidence="7">The sequence shown here is derived from an EMBL/GenBank/DDBJ whole genome shotgun (WGS) entry which is preliminary data.</text>
</comment>
<sequence length="52" mass="5496">MSIWRVLLSILFPPLAVIDKGCGSILIVLLLTLAGWVPGVVAALVILNNPKS</sequence>
<dbReference type="Pfam" id="PF01679">
    <property type="entry name" value="Pmp3"/>
    <property type="match status" value="1"/>
</dbReference>
<evidence type="ECO:0000256" key="1">
    <source>
        <dbReference type="ARBA" id="ARBA00004370"/>
    </source>
</evidence>
<feature type="transmembrane region" description="Helical" evidence="6">
    <location>
        <begin position="26"/>
        <end position="47"/>
    </location>
</feature>
<comment type="subcellular location">
    <subcellularLocation>
        <location evidence="1">Membrane</location>
    </subcellularLocation>
</comment>
<keyword evidence="4 6" id="KW-1133">Transmembrane helix</keyword>
<reference evidence="7 8" key="1">
    <citation type="submission" date="2019-06" db="EMBL/GenBank/DDBJ databases">
        <title>Flavobacteriaceae Paucihalobacterium erythroidium CWB-1, complete genome.</title>
        <authorList>
            <person name="Wu S."/>
        </authorList>
    </citation>
    <scope>NUCLEOTIDE SEQUENCE [LARGE SCALE GENOMIC DNA]</scope>
    <source>
        <strain evidence="7 8">CWB-1</strain>
    </source>
</reference>
<evidence type="ECO:0000256" key="4">
    <source>
        <dbReference type="ARBA" id="ARBA00022989"/>
    </source>
</evidence>
<dbReference type="InterPro" id="IPR000612">
    <property type="entry name" value="PMP3"/>
</dbReference>
<evidence type="ECO:0000256" key="3">
    <source>
        <dbReference type="ARBA" id="ARBA00022692"/>
    </source>
</evidence>
<proteinExistence type="inferred from homology"/>
<gene>
    <name evidence="7" type="ORF">FJ651_14500</name>
</gene>
<keyword evidence="5 6" id="KW-0472">Membrane</keyword>
<evidence type="ECO:0000313" key="8">
    <source>
        <dbReference type="Proteomes" id="UP000317332"/>
    </source>
</evidence>
<evidence type="ECO:0000313" key="7">
    <source>
        <dbReference type="EMBL" id="TPV32017.1"/>
    </source>
</evidence>
<organism evidence="7 8">
    <name type="scientific">Paucihalobacter ruber</name>
    <dbReference type="NCBI Taxonomy" id="2567861"/>
    <lineage>
        <taxon>Bacteria</taxon>
        <taxon>Pseudomonadati</taxon>
        <taxon>Bacteroidota</taxon>
        <taxon>Flavobacteriia</taxon>
        <taxon>Flavobacteriales</taxon>
        <taxon>Flavobacteriaceae</taxon>
        <taxon>Paucihalobacter</taxon>
    </lineage>
</organism>
<comment type="similarity">
    <text evidence="2">Belongs to the UPF0057 (PMP3) family.</text>
</comment>
<keyword evidence="3 6" id="KW-0812">Transmembrane</keyword>
<dbReference type="GO" id="GO:0016020">
    <property type="term" value="C:membrane"/>
    <property type="evidence" value="ECO:0007669"/>
    <property type="project" value="UniProtKB-SubCell"/>
</dbReference>
<dbReference type="RefSeq" id="WP_140991328.1">
    <property type="nucleotide sequence ID" value="NZ_VHIQ01000007.1"/>
</dbReference>
<dbReference type="EMBL" id="VHIQ01000007">
    <property type="protein sequence ID" value="TPV32017.1"/>
    <property type="molecule type" value="Genomic_DNA"/>
</dbReference>
<dbReference type="Proteomes" id="UP000317332">
    <property type="component" value="Unassembled WGS sequence"/>
</dbReference>
<name>A0A506PG35_9FLAO</name>
<dbReference type="OrthoDB" id="2692128at2"/>